<keyword evidence="5" id="KW-0472">Membrane</keyword>
<dbReference type="PANTHER" id="PTHR24421">
    <property type="entry name" value="NITRATE/NITRITE SENSOR PROTEIN NARX-RELATED"/>
    <property type="match status" value="1"/>
</dbReference>
<gene>
    <name evidence="7" type="ORF">J2S37_002156</name>
</gene>
<evidence type="ECO:0000256" key="1">
    <source>
        <dbReference type="ARBA" id="ARBA00022679"/>
    </source>
</evidence>
<dbReference type="Gene3D" id="3.30.565.10">
    <property type="entry name" value="Histidine kinase-like ATPase, C-terminal domain"/>
    <property type="match status" value="1"/>
</dbReference>
<comment type="caution">
    <text evidence="7">The sequence shown here is derived from an EMBL/GenBank/DDBJ whole genome shotgun (WGS) entry which is preliminary data.</text>
</comment>
<feature type="transmembrane region" description="Helical" evidence="5">
    <location>
        <begin position="75"/>
        <end position="103"/>
    </location>
</feature>
<dbReference type="EC" id="2.7.13.3" evidence="7"/>
<evidence type="ECO:0000256" key="4">
    <source>
        <dbReference type="SAM" id="Coils"/>
    </source>
</evidence>
<keyword evidence="2 7" id="KW-0418">Kinase</keyword>
<evidence type="ECO:0000256" key="2">
    <source>
        <dbReference type="ARBA" id="ARBA00022777"/>
    </source>
</evidence>
<keyword evidence="4" id="KW-0175">Coiled coil</keyword>
<dbReference type="EMBL" id="JAVDYF010000001">
    <property type="protein sequence ID" value="MDR7355618.1"/>
    <property type="molecule type" value="Genomic_DNA"/>
</dbReference>
<feature type="transmembrane region" description="Helical" evidence="5">
    <location>
        <begin position="136"/>
        <end position="155"/>
    </location>
</feature>
<evidence type="ECO:0000256" key="3">
    <source>
        <dbReference type="ARBA" id="ARBA00023012"/>
    </source>
</evidence>
<dbReference type="GO" id="GO:0004673">
    <property type="term" value="F:protein histidine kinase activity"/>
    <property type="evidence" value="ECO:0007669"/>
    <property type="project" value="UniProtKB-EC"/>
</dbReference>
<dbReference type="RefSeq" id="WP_277103172.1">
    <property type="nucleotide sequence ID" value="NZ_BAAAJS010000051.1"/>
</dbReference>
<dbReference type="SUPFAM" id="SSF55874">
    <property type="entry name" value="ATPase domain of HSP90 chaperone/DNA topoisomerase II/histidine kinase"/>
    <property type="match status" value="1"/>
</dbReference>
<dbReference type="Gene3D" id="1.20.5.1930">
    <property type="match status" value="1"/>
</dbReference>
<evidence type="ECO:0000259" key="6">
    <source>
        <dbReference type="Pfam" id="PF07730"/>
    </source>
</evidence>
<evidence type="ECO:0000313" key="8">
    <source>
        <dbReference type="Proteomes" id="UP001183619"/>
    </source>
</evidence>
<dbReference type="Proteomes" id="UP001183619">
    <property type="component" value="Unassembled WGS sequence"/>
</dbReference>
<sequence>MNSRFNTPHAAFAGIWLVFLAFPLWFVYTAITLPSFILVTIITVIFSTVYVWAFGSIEYCPQNFSKTARSWLYTGALAILILILVPIADLLAVSMITYLCAFVAFNFRPIYAAVILILLSGCGLGLGLFFAPDELLFHLIISVLWPILIYILALVSSKADKRNDLEKQLQLAQQREAIARDVHDLLGHTLTVINLKAHLAYRLIDTDCEKARAELADISTLSHTGLSEVRCAVTRLAHPGLDGEIQALRRALDTAGIALQICGTMPDTPDPIFSWVLREAGTNILRHSHASIVTVTFSPHTLSITDNGCGFNPDTTNGGLQALTARVHEAGGELTITSQPGNTCLIATLNPKENP</sequence>
<feature type="transmembrane region" description="Helical" evidence="5">
    <location>
        <begin position="36"/>
        <end position="55"/>
    </location>
</feature>
<proteinExistence type="predicted"/>
<organism evidence="7 8">
    <name type="scientific">Corynebacterium felinum</name>
    <dbReference type="NCBI Taxonomy" id="131318"/>
    <lineage>
        <taxon>Bacteria</taxon>
        <taxon>Bacillati</taxon>
        <taxon>Actinomycetota</taxon>
        <taxon>Actinomycetes</taxon>
        <taxon>Mycobacteriales</taxon>
        <taxon>Corynebacteriaceae</taxon>
        <taxon>Corynebacterium</taxon>
    </lineage>
</organism>
<feature type="transmembrane region" description="Helical" evidence="5">
    <location>
        <begin position="110"/>
        <end position="130"/>
    </location>
</feature>
<accession>A0ABU2BD01</accession>
<name>A0ABU2BD01_9CORY</name>
<keyword evidence="1 7" id="KW-0808">Transferase</keyword>
<feature type="transmembrane region" description="Helical" evidence="5">
    <location>
        <begin position="12"/>
        <end position="31"/>
    </location>
</feature>
<dbReference type="InterPro" id="IPR050482">
    <property type="entry name" value="Sensor_HK_TwoCompSys"/>
</dbReference>
<feature type="domain" description="Signal transduction histidine kinase subgroup 3 dimerisation and phosphoacceptor" evidence="6">
    <location>
        <begin position="175"/>
        <end position="239"/>
    </location>
</feature>
<keyword evidence="8" id="KW-1185">Reference proteome</keyword>
<dbReference type="Pfam" id="PF07730">
    <property type="entry name" value="HisKA_3"/>
    <property type="match status" value="1"/>
</dbReference>
<dbReference type="InterPro" id="IPR036890">
    <property type="entry name" value="HATPase_C_sf"/>
</dbReference>
<dbReference type="PANTHER" id="PTHR24421:SF63">
    <property type="entry name" value="SENSOR HISTIDINE KINASE DESK"/>
    <property type="match status" value="1"/>
</dbReference>
<protein>
    <submittedName>
        <fullName evidence="7">Two-component system sensor histidine kinase DesK</fullName>
        <ecNumber evidence="7">2.7.13.3</ecNumber>
    </submittedName>
</protein>
<evidence type="ECO:0000313" key="7">
    <source>
        <dbReference type="EMBL" id="MDR7355618.1"/>
    </source>
</evidence>
<feature type="coiled-coil region" evidence="4">
    <location>
        <begin position="155"/>
        <end position="182"/>
    </location>
</feature>
<dbReference type="CDD" id="cd16917">
    <property type="entry name" value="HATPase_UhpB-NarQ-NarX-like"/>
    <property type="match status" value="1"/>
</dbReference>
<keyword evidence="5" id="KW-0812">Transmembrane</keyword>
<evidence type="ECO:0000256" key="5">
    <source>
        <dbReference type="SAM" id="Phobius"/>
    </source>
</evidence>
<keyword evidence="3" id="KW-0902">Two-component regulatory system</keyword>
<dbReference type="InterPro" id="IPR011712">
    <property type="entry name" value="Sig_transdc_His_kin_sub3_dim/P"/>
</dbReference>
<keyword evidence="5" id="KW-1133">Transmembrane helix</keyword>
<reference evidence="7 8" key="1">
    <citation type="submission" date="2023-07" db="EMBL/GenBank/DDBJ databases">
        <title>Sequencing the genomes of 1000 actinobacteria strains.</title>
        <authorList>
            <person name="Klenk H.-P."/>
        </authorList>
    </citation>
    <scope>NUCLEOTIDE SEQUENCE [LARGE SCALE GENOMIC DNA]</scope>
    <source>
        <strain evidence="7 8">DSM 44508</strain>
    </source>
</reference>